<dbReference type="HOGENOM" id="CLU_2334327_0_0_1"/>
<dbReference type="Proteomes" id="UP000008370">
    <property type="component" value="Unassembled WGS sequence"/>
</dbReference>
<evidence type="ECO:0000313" key="3">
    <source>
        <dbReference type="Proteomes" id="UP000008370"/>
    </source>
</evidence>
<dbReference type="RefSeq" id="XP_007400119.1">
    <property type="nucleotide sequence ID" value="XM_007400057.1"/>
</dbReference>
<evidence type="ECO:0000256" key="1">
    <source>
        <dbReference type="SAM" id="MobiDB-lite"/>
    </source>
</evidence>
<organism evidence="2 3">
    <name type="scientific">Phanerochaete carnosa (strain HHB-10118-sp)</name>
    <name type="common">White-rot fungus</name>
    <name type="synonym">Peniophora carnosa</name>
    <dbReference type="NCBI Taxonomy" id="650164"/>
    <lineage>
        <taxon>Eukaryota</taxon>
        <taxon>Fungi</taxon>
        <taxon>Dikarya</taxon>
        <taxon>Basidiomycota</taxon>
        <taxon>Agaricomycotina</taxon>
        <taxon>Agaricomycetes</taxon>
        <taxon>Polyporales</taxon>
        <taxon>Phanerochaetaceae</taxon>
        <taxon>Phanerochaete</taxon>
    </lineage>
</organism>
<feature type="region of interest" description="Disordered" evidence="1">
    <location>
        <begin position="49"/>
        <end position="73"/>
    </location>
</feature>
<evidence type="ECO:0000313" key="2">
    <source>
        <dbReference type="EMBL" id="EKM50954.1"/>
    </source>
</evidence>
<reference evidence="2 3" key="1">
    <citation type="journal article" date="2012" name="BMC Genomics">
        <title>Comparative genomics of the white-rot fungi, Phanerochaete carnosa and P. chrysosporium, to elucidate the genetic basis of the distinct wood types they colonize.</title>
        <authorList>
            <person name="Suzuki H."/>
            <person name="MacDonald J."/>
            <person name="Syed K."/>
            <person name="Salamov A."/>
            <person name="Hori C."/>
            <person name="Aerts A."/>
            <person name="Henrissat B."/>
            <person name="Wiebenga A."/>
            <person name="vanKuyk P.A."/>
            <person name="Barry K."/>
            <person name="Lindquist E."/>
            <person name="LaButti K."/>
            <person name="Lapidus A."/>
            <person name="Lucas S."/>
            <person name="Coutinho P."/>
            <person name="Gong Y."/>
            <person name="Samejima M."/>
            <person name="Mahadevan R."/>
            <person name="Abou-Zaid M."/>
            <person name="de Vries R.P."/>
            <person name="Igarashi K."/>
            <person name="Yadav J.S."/>
            <person name="Grigoriev I.V."/>
            <person name="Master E.R."/>
        </authorList>
    </citation>
    <scope>NUCLEOTIDE SEQUENCE [LARGE SCALE GENOMIC DNA]</scope>
    <source>
        <strain evidence="2 3">HHB-10118-sp</strain>
    </source>
</reference>
<gene>
    <name evidence="2" type="ORF">PHACADRAFT_177657</name>
</gene>
<dbReference type="KEGG" id="pco:PHACADRAFT_177657"/>
<name>K5VWI8_PHACS</name>
<dbReference type="GeneID" id="18909804"/>
<dbReference type="EMBL" id="JH930477">
    <property type="protein sequence ID" value="EKM50954.1"/>
    <property type="molecule type" value="Genomic_DNA"/>
</dbReference>
<proteinExistence type="predicted"/>
<keyword evidence="3" id="KW-1185">Reference proteome</keyword>
<accession>K5VWI8</accession>
<dbReference type="AlphaFoldDB" id="K5VWI8"/>
<sequence>MPATHTGVINRTLSGRAHCRMRPSLYDALGLAEHQICELSTEASIALASAGAPRQQHARVPRPSRQCSASCPRSSRQLPMIMSTYKRSVRGGTEPGAV</sequence>
<dbReference type="InParanoid" id="K5VWI8"/>
<protein>
    <submittedName>
        <fullName evidence="2">Uncharacterized protein</fullName>
    </submittedName>
</protein>